<dbReference type="AlphaFoldDB" id="A0A0A9DUU3"/>
<evidence type="ECO:0000313" key="1">
    <source>
        <dbReference type="EMBL" id="JAD92344.1"/>
    </source>
</evidence>
<dbReference type="EMBL" id="GBRH01205551">
    <property type="protein sequence ID" value="JAD92344.1"/>
    <property type="molecule type" value="Transcribed_RNA"/>
</dbReference>
<reference evidence="1" key="2">
    <citation type="journal article" date="2015" name="Data Brief">
        <title>Shoot transcriptome of the giant reed, Arundo donax.</title>
        <authorList>
            <person name="Barrero R.A."/>
            <person name="Guerrero F.D."/>
            <person name="Moolhuijzen P."/>
            <person name="Goolsby J.A."/>
            <person name="Tidwell J."/>
            <person name="Bellgard S.E."/>
            <person name="Bellgard M.I."/>
        </authorList>
    </citation>
    <scope>NUCLEOTIDE SEQUENCE</scope>
    <source>
        <tissue evidence="1">Shoot tissue taken approximately 20 cm above the soil surface</tissue>
    </source>
</reference>
<reference evidence="1" key="1">
    <citation type="submission" date="2014-09" db="EMBL/GenBank/DDBJ databases">
        <authorList>
            <person name="Magalhaes I.L.F."/>
            <person name="Oliveira U."/>
            <person name="Santos F.R."/>
            <person name="Vidigal T.H.D.A."/>
            <person name="Brescovit A.D."/>
            <person name="Santos A.J."/>
        </authorList>
    </citation>
    <scope>NUCLEOTIDE SEQUENCE</scope>
    <source>
        <tissue evidence="1">Shoot tissue taken approximately 20 cm above the soil surface</tissue>
    </source>
</reference>
<accession>A0A0A9DUU3</accession>
<protein>
    <submittedName>
        <fullName evidence="1">Uncharacterized protein</fullName>
    </submittedName>
</protein>
<proteinExistence type="predicted"/>
<organism evidence="1">
    <name type="scientific">Arundo donax</name>
    <name type="common">Giant reed</name>
    <name type="synonym">Donax arundinaceus</name>
    <dbReference type="NCBI Taxonomy" id="35708"/>
    <lineage>
        <taxon>Eukaryota</taxon>
        <taxon>Viridiplantae</taxon>
        <taxon>Streptophyta</taxon>
        <taxon>Embryophyta</taxon>
        <taxon>Tracheophyta</taxon>
        <taxon>Spermatophyta</taxon>
        <taxon>Magnoliopsida</taxon>
        <taxon>Liliopsida</taxon>
        <taxon>Poales</taxon>
        <taxon>Poaceae</taxon>
        <taxon>PACMAD clade</taxon>
        <taxon>Arundinoideae</taxon>
        <taxon>Arundineae</taxon>
        <taxon>Arundo</taxon>
    </lineage>
</organism>
<sequence>MAGEVVKRQAVPPADELVHLAVAVAGEV</sequence>
<name>A0A0A9DUU3_ARUDO</name>